<dbReference type="EC" id="3.1.3.1" evidence="1"/>
<comment type="cofactor">
    <cofactor evidence="2">
        <name>Zn(2+)</name>
        <dbReference type="ChEBI" id="CHEBI:29105"/>
    </cofactor>
    <text evidence="2">Binds 2 Zn(2+) ions.</text>
</comment>
<gene>
    <name evidence="3" type="ORF">EVAR_76762_1</name>
</gene>
<keyword evidence="4" id="KW-1185">Reference proteome</keyword>
<comment type="cofactor">
    <cofactor evidence="2">
        <name>Mg(2+)</name>
        <dbReference type="ChEBI" id="CHEBI:18420"/>
    </cofactor>
    <text evidence="2">Binds 1 Mg(2+) ion.</text>
</comment>
<proteinExistence type="predicted"/>
<accession>A0A4C1SVH1</accession>
<keyword evidence="2" id="KW-0862">Zinc</keyword>
<dbReference type="GO" id="GO:0046872">
    <property type="term" value="F:metal ion binding"/>
    <property type="evidence" value="ECO:0007669"/>
    <property type="project" value="UniProtKB-KW"/>
</dbReference>
<comment type="caution">
    <text evidence="3">The sequence shown here is derived from an EMBL/GenBank/DDBJ whole genome shotgun (WGS) entry which is preliminary data.</text>
</comment>
<dbReference type="PANTHER" id="PTHR11596">
    <property type="entry name" value="ALKALINE PHOSPHATASE"/>
    <property type="match status" value="1"/>
</dbReference>
<dbReference type="Pfam" id="PF00245">
    <property type="entry name" value="Alk_phosphatase"/>
    <property type="match status" value="1"/>
</dbReference>
<evidence type="ECO:0000256" key="1">
    <source>
        <dbReference type="ARBA" id="ARBA00012647"/>
    </source>
</evidence>
<dbReference type="GO" id="GO:0004035">
    <property type="term" value="F:alkaline phosphatase activity"/>
    <property type="evidence" value="ECO:0007669"/>
    <property type="project" value="UniProtKB-EC"/>
</dbReference>
<name>A0A4C1SVH1_EUMVA</name>
<dbReference type="Proteomes" id="UP000299102">
    <property type="component" value="Unassembled WGS sequence"/>
</dbReference>
<protein>
    <recommendedName>
        <fullName evidence="1">alkaline phosphatase</fullName>
        <ecNumber evidence="1">3.1.3.1</ecNumber>
    </recommendedName>
</protein>
<sequence>MEITPPKKSAKVLDTVMKPSYVPIEERHASYWRKDAATTLKSKLKEKMNTGKAKNGILFIGDGMSLATVMAARTYAGQMEKALGEETSLSFEEFPVCGLAKVSHRAFSAFAERSAIRDTCNA</sequence>
<dbReference type="STRING" id="151549.A0A4C1SVH1"/>
<keyword evidence="2" id="KW-0460">Magnesium</keyword>
<dbReference type="InterPro" id="IPR001952">
    <property type="entry name" value="Alkaline_phosphatase"/>
</dbReference>
<feature type="binding site" evidence="2">
    <location>
        <position position="62"/>
    </location>
    <ligand>
        <name>Zn(2+)</name>
        <dbReference type="ChEBI" id="CHEBI:29105"/>
        <label>2</label>
    </ligand>
</feature>
<dbReference type="AlphaFoldDB" id="A0A4C1SVH1"/>
<feature type="binding site" evidence="2">
    <location>
        <position position="62"/>
    </location>
    <ligand>
        <name>Mg(2+)</name>
        <dbReference type="ChEBI" id="CHEBI:18420"/>
    </ligand>
</feature>
<keyword evidence="2" id="KW-0479">Metal-binding</keyword>
<reference evidence="3 4" key="1">
    <citation type="journal article" date="2019" name="Commun. Biol.">
        <title>The bagworm genome reveals a unique fibroin gene that provides high tensile strength.</title>
        <authorList>
            <person name="Kono N."/>
            <person name="Nakamura H."/>
            <person name="Ohtoshi R."/>
            <person name="Tomita M."/>
            <person name="Numata K."/>
            <person name="Arakawa K."/>
        </authorList>
    </citation>
    <scope>NUCLEOTIDE SEQUENCE [LARGE SCALE GENOMIC DNA]</scope>
</reference>
<dbReference type="EMBL" id="BGZK01000017">
    <property type="protein sequence ID" value="GBP05327.1"/>
    <property type="molecule type" value="Genomic_DNA"/>
</dbReference>
<evidence type="ECO:0000313" key="4">
    <source>
        <dbReference type="Proteomes" id="UP000299102"/>
    </source>
</evidence>
<dbReference type="PANTHER" id="PTHR11596:SF85">
    <property type="entry name" value="ALKALINE PHOSPHATASE-RELATED"/>
    <property type="match status" value="1"/>
</dbReference>
<evidence type="ECO:0000313" key="3">
    <source>
        <dbReference type="EMBL" id="GBP05327.1"/>
    </source>
</evidence>
<organism evidence="3 4">
    <name type="scientific">Eumeta variegata</name>
    <name type="common">Bagworm moth</name>
    <name type="synonym">Eumeta japonica</name>
    <dbReference type="NCBI Taxonomy" id="151549"/>
    <lineage>
        <taxon>Eukaryota</taxon>
        <taxon>Metazoa</taxon>
        <taxon>Ecdysozoa</taxon>
        <taxon>Arthropoda</taxon>
        <taxon>Hexapoda</taxon>
        <taxon>Insecta</taxon>
        <taxon>Pterygota</taxon>
        <taxon>Neoptera</taxon>
        <taxon>Endopterygota</taxon>
        <taxon>Lepidoptera</taxon>
        <taxon>Glossata</taxon>
        <taxon>Ditrysia</taxon>
        <taxon>Tineoidea</taxon>
        <taxon>Psychidae</taxon>
        <taxon>Oiketicinae</taxon>
        <taxon>Eumeta</taxon>
    </lineage>
</organism>
<dbReference type="Gene3D" id="3.40.720.10">
    <property type="entry name" value="Alkaline Phosphatase, subunit A"/>
    <property type="match status" value="1"/>
</dbReference>
<dbReference type="OrthoDB" id="5818554at2759"/>
<dbReference type="InterPro" id="IPR017850">
    <property type="entry name" value="Alkaline_phosphatase_core_sf"/>
</dbReference>
<evidence type="ECO:0000256" key="2">
    <source>
        <dbReference type="PIRSR" id="PIRSR601952-2"/>
    </source>
</evidence>
<dbReference type="SUPFAM" id="SSF53649">
    <property type="entry name" value="Alkaline phosphatase-like"/>
    <property type="match status" value="1"/>
</dbReference>